<organism evidence="2 3">
    <name type="scientific">Streptomyces vinaceus</name>
    <dbReference type="NCBI Taxonomy" id="1960"/>
    <lineage>
        <taxon>Bacteria</taxon>
        <taxon>Bacillati</taxon>
        <taxon>Actinomycetota</taxon>
        <taxon>Actinomycetes</taxon>
        <taxon>Kitasatosporales</taxon>
        <taxon>Streptomycetaceae</taxon>
        <taxon>Streptomyces</taxon>
    </lineage>
</organism>
<keyword evidence="1" id="KW-0472">Membrane</keyword>
<feature type="transmembrane region" description="Helical" evidence="1">
    <location>
        <begin position="6"/>
        <end position="21"/>
    </location>
</feature>
<evidence type="ECO:0000313" key="3">
    <source>
        <dbReference type="Proteomes" id="UP000325563"/>
    </source>
</evidence>
<name>A0A5J6J9G2_STRVI</name>
<gene>
    <name evidence="2" type="ORF">CP980_22955</name>
</gene>
<dbReference type="Proteomes" id="UP000325563">
    <property type="component" value="Chromosome"/>
</dbReference>
<proteinExistence type="predicted"/>
<dbReference type="EMBL" id="CP023692">
    <property type="protein sequence ID" value="QEV47549.1"/>
    <property type="molecule type" value="Genomic_DNA"/>
</dbReference>
<evidence type="ECO:0000256" key="1">
    <source>
        <dbReference type="SAM" id="Phobius"/>
    </source>
</evidence>
<evidence type="ECO:0000313" key="2">
    <source>
        <dbReference type="EMBL" id="QEV47549.1"/>
    </source>
</evidence>
<accession>A0A5J6J9G2</accession>
<feature type="transmembrane region" description="Helical" evidence="1">
    <location>
        <begin position="28"/>
        <end position="47"/>
    </location>
</feature>
<feature type="transmembrane region" description="Helical" evidence="1">
    <location>
        <begin position="53"/>
        <end position="73"/>
    </location>
</feature>
<reference evidence="2 3" key="1">
    <citation type="submission" date="2017-09" db="EMBL/GenBank/DDBJ databases">
        <authorList>
            <person name="Lee N."/>
            <person name="Cho B.-K."/>
        </authorList>
    </citation>
    <scope>NUCLEOTIDE SEQUENCE [LARGE SCALE GENOMIC DNA]</scope>
    <source>
        <strain evidence="2 3">ATCC 27476</strain>
    </source>
</reference>
<dbReference type="KEGG" id="svn:CP980_22955"/>
<protein>
    <submittedName>
        <fullName evidence="2">Uncharacterized protein</fullName>
    </submittedName>
</protein>
<keyword evidence="1" id="KW-0812">Transmembrane</keyword>
<keyword evidence="1" id="KW-1133">Transmembrane helix</keyword>
<sequence>MPDWIHPLLAAVLLVLSYRLVRTSGAGLRVAVLLMALLNAGALWLLAATGPAWAVVAVALVSLVAAVHSLLAATRALAARIQRVDAEAFRDLVRQAASAPGPQVVGVCVMFSGALVLTAFADDAHPEGRQFHLVPGTHCPFCLVEDQIREFLGPADPLLGAYRTHLAEGSSRHLLVKRRSEREPWTGRLRDRVYYRVPAPALRPPCAVHDPLLGRP</sequence>
<dbReference type="AlphaFoldDB" id="A0A5J6J9G2"/>
<dbReference type="RefSeq" id="WP_132755542.1">
    <property type="nucleotide sequence ID" value="NZ_BNBW01000010.1"/>
</dbReference>
<keyword evidence="3" id="KW-1185">Reference proteome</keyword>
<dbReference type="GeneID" id="95613404"/>